<dbReference type="EMBL" id="QRGA01000029">
    <property type="protein sequence ID" value="RDU94690.1"/>
    <property type="molecule type" value="Genomic_DNA"/>
</dbReference>
<dbReference type="AlphaFoldDB" id="A0A3D8JP77"/>
<dbReference type="Pfam" id="PF00590">
    <property type="entry name" value="TP_methylase"/>
    <property type="match status" value="1"/>
</dbReference>
<gene>
    <name evidence="2" type="ORF">DWV00_32820</name>
</gene>
<dbReference type="SUPFAM" id="SSF53790">
    <property type="entry name" value="Tetrapyrrole methylase"/>
    <property type="match status" value="1"/>
</dbReference>
<feature type="domain" description="Tetrapyrrole methylase" evidence="1">
    <location>
        <begin position="162"/>
        <end position="359"/>
    </location>
</feature>
<evidence type="ECO:0000313" key="3">
    <source>
        <dbReference type="Proteomes" id="UP000256838"/>
    </source>
</evidence>
<sequence length="525" mass="57661">MVDALLILRGQIARCARITWADRAGVRQREPRKRHANRSGRTHGLRIGLHCKHGCPPRLAQSPRIAAPTRLPRNATQRRSFAFSKAVAALVFHRRKRMSTPTQAAVAAPAAIVAGDLSEPAGSTQPATAGREVKLSPFATRVAAPRPAAEDAPGESTSSSGRLVIVGSGIRTLGQMTFEALGHIEAADEVFYAVADPLVEAFIERHARCASDLCMLYDEDKPRMDTYVQMAEVIMRAVRRGRYVVGVFYGHPGVFVTPSHRAMAIARQEGYRAEMLAGVSAEDNLFADIGFDPSHPGCQTLEATEMLRHGRPLLTDLHVVLFQVGAVGDQVFNFNGFRNPGFQTLIDRLIAEYGEEHDVYHYVASMYAPCRPVVRRHRLADFRDPDLAKRVTVVSTFYVPPRGASAPIAQAIARGLSGERGKAGYAGANTSEQLYGPAQQAAIARLDGHRISSNYRRRALTDSMYETMYALATNPSVLHEYERAPDVFLSEREGLRAEEREALRAPGMRALHDAMLESQARADES</sequence>
<dbReference type="GO" id="GO:0008168">
    <property type="term" value="F:methyltransferase activity"/>
    <property type="evidence" value="ECO:0007669"/>
    <property type="project" value="InterPro"/>
</dbReference>
<dbReference type="InterPro" id="IPR000878">
    <property type="entry name" value="4pyrrol_Mease"/>
</dbReference>
<protein>
    <recommendedName>
        <fullName evidence="1">Tetrapyrrole methylase domain-containing protein</fullName>
    </recommendedName>
</protein>
<dbReference type="InterPro" id="IPR014777">
    <property type="entry name" value="4pyrrole_Mease_sub1"/>
</dbReference>
<evidence type="ECO:0000313" key="2">
    <source>
        <dbReference type="EMBL" id="RDU94690.1"/>
    </source>
</evidence>
<dbReference type="CDD" id="cd19916">
    <property type="entry name" value="OphMA_like"/>
    <property type="match status" value="1"/>
</dbReference>
<accession>A0A3D8JP77</accession>
<proteinExistence type="predicted"/>
<reference evidence="2 3" key="1">
    <citation type="submission" date="2018-08" db="EMBL/GenBank/DDBJ databases">
        <title>Paraburkholderia sp. DHOM06 isolated from forest soil.</title>
        <authorList>
            <person name="Gao Z.-H."/>
            <person name="Qiu L.-H."/>
        </authorList>
    </citation>
    <scope>NUCLEOTIDE SEQUENCE [LARGE SCALE GENOMIC DNA]</scope>
    <source>
        <strain evidence="2 3">DHOM06</strain>
    </source>
</reference>
<keyword evidence="3" id="KW-1185">Reference proteome</keyword>
<dbReference type="InterPro" id="IPR035996">
    <property type="entry name" value="4pyrrol_Methylase_sf"/>
</dbReference>
<evidence type="ECO:0000259" key="1">
    <source>
        <dbReference type="Pfam" id="PF00590"/>
    </source>
</evidence>
<dbReference type="OrthoDB" id="1459304at2"/>
<organism evidence="2 3">
    <name type="scientific">Trinickia dinghuensis</name>
    <dbReference type="NCBI Taxonomy" id="2291023"/>
    <lineage>
        <taxon>Bacteria</taxon>
        <taxon>Pseudomonadati</taxon>
        <taxon>Pseudomonadota</taxon>
        <taxon>Betaproteobacteria</taxon>
        <taxon>Burkholderiales</taxon>
        <taxon>Burkholderiaceae</taxon>
        <taxon>Trinickia</taxon>
    </lineage>
</organism>
<name>A0A3D8JP77_9BURK</name>
<dbReference type="Gene3D" id="3.40.1010.10">
    <property type="entry name" value="Cobalt-precorrin-4 Transmethylase, Domain 1"/>
    <property type="match status" value="1"/>
</dbReference>
<comment type="caution">
    <text evidence="2">The sequence shown here is derived from an EMBL/GenBank/DDBJ whole genome shotgun (WGS) entry which is preliminary data.</text>
</comment>
<dbReference type="Proteomes" id="UP000256838">
    <property type="component" value="Unassembled WGS sequence"/>
</dbReference>